<gene>
    <name evidence="10" type="ORF">M501DRAFT_1014033</name>
</gene>
<dbReference type="Pfam" id="PF05875">
    <property type="entry name" value="Ceramidase"/>
    <property type="match status" value="1"/>
</dbReference>
<feature type="binding site" evidence="8">
    <location>
        <position position="88"/>
    </location>
    <ligand>
        <name>Zn(2+)</name>
        <dbReference type="ChEBI" id="CHEBI:29105"/>
        <note>catalytic</note>
    </ligand>
</feature>
<comment type="similarity">
    <text evidence="2">Belongs to the alkaline ceramidase family.</text>
</comment>
<accession>A0A9P4SET1</accession>
<feature type="binding site" evidence="7">
    <location>
        <position position="40"/>
    </location>
    <ligand>
        <name>Ca(2+)</name>
        <dbReference type="ChEBI" id="CHEBI:29108"/>
    </ligand>
</feature>
<protein>
    <submittedName>
        <fullName evidence="10">APHC-domain-containing protein</fullName>
    </submittedName>
</protein>
<keyword evidence="8" id="KW-0862">Zinc</keyword>
<dbReference type="InterPro" id="IPR008901">
    <property type="entry name" value="ACER"/>
</dbReference>
<feature type="transmembrane region" description="Helical" evidence="9">
    <location>
        <begin position="67"/>
        <end position="91"/>
    </location>
</feature>
<dbReference type="AlphaFoldDB" id="A0A9P4SET1"/>
<keyword evidence="7" id="KW-0106">Calcium</keyword>
<organism evidence="10 11">
    <name type="scientific">Patellaria atrata CBS 101060</name>
    <dbReference type="NCBI Taxonomy" id="1346257"/>
    <lineage>
        <taxon>Eukaryota</taxon>
        <taxon>Fungi</taxon>
        <taxon>Dikarya</taxon>
        <taxon>Ascomycota</taxon>
        <taxon>Pezizomycotina</taxon>
        <taxon>Dothideomycetes</taxon>
        <taxon>Dothideomycetes incertae sedis</taxon>
        <taxon>Patellariales</taxon>
        <taxon>Patellariaceae</taxon>
        <taxon>Patellaria</taxon>
    </lineage>
</organism>
<keyword evidence="3 9" id="KW-0812">Transmembrane</keyword>
<evidence type="ECO:0000256" key="3">
    <source>
        <dbReference type="ARBA" id="ARBA00022692"/>
    </source>
</evidence>
<feature type="transmembrane region" description="Helical" evidence="9">
    <location>
        <begin position="32"/>
        <end position="55"/>
    </location>
</feature>
<evidence type="ECO:0000313" key="10">
    <source>
        <dbReference type="EMBL" id="KAF2841225.1"/>
    </source>
</evidence>
<feature type="binding site" evidence="8">
    <location>
        <position position="269"/>
    </location>
    <ligand>
        <name>Zn(2+)</name>
        <dbReference type="ChEBI" id="CHEBI:29105"/>
        <note>catalytic</note>
    </ligand>
</feature>
<evidence type="ECO:0000256" key="5">
    <source>
        <dbReference type="ARBA" id="ARBA00022989"/>
    </source>
</evidence>
<dbReference type="PANTHER" id="PTHR46187:SF3">
    <property type="entry name" value="ALKALINE CERAMIDASE 3"/>
    <property type="match status" value="1"/>
</dbReference>
<keyword evidence="7" id="KW-0479">Metal-binding</keyword>
<name>A0A9P4SET1_9PEZI</name>
<sequence length="395" mass="45850">MTISLPSISYPLARSGYWDPVTSTLNWCEEDYYATIYVAEIVNTFTNAVFILLAYKGIRNCIRNGHATVFLVGFLSYLFIGLGSFLFHMSLKYEMQLLDELSMIYNMCTMFYAVFSFQRSRFAASVVLIFVVSLAAFITAYYHYLKDPVFHQIAFALITVSVVLTSLYRIERYLKPSRRTMTINQGFDDVGRKSGNDVQRDIVERARLERRDTQIYNEIWQLKKCGLGFIAFGFFIWNLDNIFCSTLRRWRHDIGLPWGILLEGHGWWHIMTGLSAYYHLTSTIWLQYCMSGMQDEVKLIWPSLFTSVPVIVRRKGLLGKDGDERRGNKLEDGKPSQAAIVLMQKRRGQEKELGYRAVPNVSSQLNTKANYRTYIHDPPQIPSDWSSPYEPRLYE</sequence>
<feature type="transmembrane region" description="Helical" evidence="9">
    <location>
        <begin position="122"/>
        <end position="144"/>
    </location>
</feature>
<dbReference type="PANTHER" id="PTHR46187">
    <property type="entry name" value="ALKALINE CERAMIDASE 3"/>
    <property type="match status" value="1"/>
</dbReference>
<evidence type="ECO:0000256" key="4">
    <source>
        <dbReference type="ARBA" id="ARBA00022801"/>
    </source>
</evidence>
<dbReference type="GO" id="GO:0046513">
    <property type="term" value="P:ceramide biosynthetic process"/>
    <property type="evidence" value="ECO:0007669"/>
    <property type="project" value="TreeGrafter"/>
</dbReference>
<dbReference type="OrthoDB" id="187171at2759"/>
<keyword evidence="5 9" id="KW-1133">Transmembrane helix</keyword>
<evidence type="ECO:0000256" key="6">
    <source>
        <dbReference type="ARBA" id="ARBA00023136"/>
    </source>
</evidence>
<evidence type="ECO:0000256" key="2">
    <source>
        <dbReference type="ARBA" id="ARBA00009780"/>
    </source>
</evidence>
<dbReference type="Proteomes" id="UP000799429">
    <property type="component" value="Unassembled WGS sequence"/>
</dbReference>
<comment type="caution">
    <text evidence="10">The sequence shown here is derived from an EMBL/GenBank/DDBJ whole genome shotgun (WGS) entry which is preliminary data.</text>
</comment>
<dbReference type="GO" id="GO:0016811">
    <property type="term" value="F:hydrolase activity, acting on carbon-nitrogen (but not peptide) bonds, in linear amides"/>
    <property type="evidence" value="ECO:0007669"/>
    <property type="project" value="InterPro"/>
</dbReference>
<comment type="subcellular location">
    <subcellularLocation>
        <location evidence="1">Membrane</location>
        <topology evidence="1">Multi-pass membrane protein</topology>
    </subcellularLocation>
</comment>
<proteinExistence type="inferred from homology"/>
<comment type="cofactor">
    <cofactor evidence="8">
        <name>Zn(2+)</name>
        <dbReference type="ChEBI" id="CHEBI:29105"/>
    </cofactor>
</comment>
<keyword evidence="11" id="KW-1185">Reference proteome</keyword>
<dbReference type="GO" id="GO:0046514">
    <property type="term" value="P:ceramide catabolic process"/>
    <property type="evidence" value="ECO:0007669"/>
    <property type="project" value="TreeGrafter"/>
</dbReference>
<feature type="binding site" evidence="7">
    <location>
        <position position="29"/>
    </location>
    <ligand>
        <name>Ca(2+)</name>
        <dbReference type="ChEBI" id="CHEBI:29108"/>
    </ligand>
</feature>
<evidence type="ECO:0000256" key="8">
    <source>
        <dbReference type="PIRSR" id="PIRSR608901-2"/>
    </source>
</evidence>
<dbReference type="GO" id="GO:0005789">
    <property type="term" value="C:endoplasmic reticulum membrane"/>
    <property type="evidence" value="ECO:0007669"/>
    <property type="project" value="TreeGrafter"/>
</dbReference>
<reference evidence="10" key="1">
    <citation type="journal article" date="2020" name="Stud. Mycol.">
        <title>101 Dothideomycetes genomes: a test case for predicting lifestyles and emergence of pathogens.</title>
        <authorList>
            <person name="Haridas S."/>
            <person name="Albert R."/>
            <person name="Binder M."/>
            <person name="Bloem J."/>
            <person name="Labutti K."/>
            <person name="Salamov A."/>
            <person name="Andreopoulos B."/>
            <person name="Baker S."/>
            <person name="Barry K."/>
            <person name="Bills G."/>
            <person name="Bluhm B."/>
            <person name="Cannon C."/>
            <person name="Castanera R."/>
            <person name="Culley D."/>
            <person name="Daum C."/>
            <person name="Ezra D."/>
            <person name="Gonzalez J."/>
            <person name="Henrissat B."/>
            <person name="Kuo A."/>
            <person name="Liang C."/>
            <person name="Lipzen A."/>
            <person name="Lutzoni F."/>
            <person name="Magnuson J."/>
            <person name="Mondo S."/>
            <person name="Nolan M."/>
            <person name="Ohm R."/>
            <person name="Pangilinan J."/>
            <person name="Park H.-J."/>
            <person name="Ramirez L."/>
            <person name="Alfaro M."/>
            <person name="Sun H."/>
            <person name="Tritt A."/>
            <person name="Yoshinaga Y."/>
            <person name="Zwiers L.-H."/>
            <person name="Turgeon B."/>
            <person name="Goodwin S."/>
            <person name="Spatafora J."/>
            <person name="Crous P."/>
            <person name="Grigoriev I."/>
        </authorList>
    </citation>
    <scope>NUCLEOTIDE SEQUENCE</scope>
    <source>
        <strain evidence="10">CBS 101060</strain>
    </source>
</reference>
<dbReference type="EMBL" id="MU006091">
    <property type="protein sequence ID" value="KAF2841225.1"/>
    <property type="molecule type" value="Genomic_DNA"/>
</dbReference>
<keyword evidence="6 9" id="KW-0472">Membrane</keyword>
<evidence type="ECO:0000256" key="9">
    <source>
        <dbReference type="SAM" id="Phobius"/>
    </source>
</evidence>
<evidence type="ECO:0000313" key="11">
    <source>
        <dbReference type="Proteomes" id="UP000799429"/>
    </source>
</evidence>
<evidence type="ECO:0000256" key="1">
    <source>
        <dbReference type="ARBA" id="ARBA00004141"/>
    </source>
</evidence>
<feature type="transmembrane region" description="Helical" evidence="9">
    <location>
        <begin position="150"/>
        <end position="170"/>
    </location>
</feature>
<feature type="binding site" evidence="8">
    <location>
        <position position="265"/>
    </location>
    <ligand>
        <name>Zn(2+)</name>
        <dbReference type="ChEBI" id="CHEBI:29105"/>
        <note>catalytic</note>
    </ligand>
</feature>
<evidence type="ECO:0000256" key="7">
    <source>
        <dbReference type="PIRSR" id="PIRSR608901-1"/>
    </source>
</evidence>
<keyword evidence="4" id="KW-0378">Hydrolase</keyword>
<dbReference type="GO" id="GO:0046872">
    <property type="term" value="F:metal ion binding"/>
    <property type="evidence" value="ECO:0007669"/>
    <property type="project" value="UniProtKB-KW"/>
</dbReference>
<feature type="transmembrane region" description="Helical" evidence="9">
    <location>
        <begin position="97"/>
        <end position="115"/>
    </location>
</feature>
<feature type="binding site" evidence="7">
    <location>
        <position position="27"/>
    </location>
    <ligand>
        <name>Ca(2+)</name>
        <dbReference type="ChEBI" id="CHEBI:29108"/>
    </ligand>
</feature>